<dbReference type="InterPro" id="IPR004839">
    <property type="entry name" value="Aminotransferase_I/II_large"/>
</dbReference>
<dbReference type="SUPFAM" id="SSF53383">
    <property type="entry name" value="PLP-dependent transferases"/>
    <property type="match status" value="1"/>
</dbReference>
<gene>
    <name evidence="9" type="ORF">TeGR_g5720</name>
</gene>
<comment type="catalytic activity">
    <reaction evidence="7">
        <text>L-histidinol phosphate + 2-oxoglutarate = 3-(imidazol-4-yl)-2-oxopropyl phosphate + L-glutamate</text>
        <dbReference type="Rhea" id="RHEA:23744"/>
        <dbReference type="ChEBI" id="CHEBI:16810"/>
        <dbReference type="ChEBI" id="CHEBI:29985"/>
        <dbReference type="ChEBI" id="CHEBI:57766"/>
        <dbReference type="ChEBI" id="CHEBI:57980"/>
        <dbReference type="EC" id="2.6.1.9"/>
    </reaction>
</comment>
<dbReference type="InterPro" id="IPR015424">
    <property type="entry name" value="PyrdxlP-dep_Trfase"/>
</dbReference>
<evidence type="ECO:0000256" key="3">
    <source>
        <dbReference type="ARBA" id="ARBA00012748"/>
    </source>
</evidence>
<comment type="caution">
    <text evidence="9">The sequence shown here is derived from an EMBL/GenBank/DDBJ whole genome shotgun (WGS) entry which is preliminary data.</text>
</comment>
<evidence type="ECO:0000256" key="2">
    <source>
        <dbReference type="ARBA" id="ARBA00005011"/>
    </source>
</evidence>
<keyword evidence="4" id="KW-0032">Aminotransferase</keyword>
<keyword evidence="5" id="KW-0808">Transferase</keyword>
<comment type="cofactor">
    <cofactor evidence="1">
        <name>pyridoxal 5'-phosphate</name>
        <dbReference type="ChEBI" id="CHEBI:597326"/>
    </cofactor>
</comment>
<accession>A0ABQ6MPA1</accession>
<dbReference type="Proteomes" id="UP001165060">
    <property type="component" value="Unassembled WGS sequence"/>
</dbReference>
<keyword evidence="6" id="KW-0663">Pyridoxal phosphate</keyword>
<proteinExistence type="predicted"/>
<dbReference type="PANTHER" id="PTHR42885">
    <property type="entry name" value="HISTIDINOL-PHOSPHATE AMINOTRANSFERASE-RELATED"/>
    <property type="match status" value="1"/>
</dbReference>
<organism evidence="9 10">
    <name type="scientific">Tetraparma gracilis</name>
    <dbReference type="NCBI Taxonomy" id="2962635"/>
    <lineage>
        <taxon>Eukaryota</taxon>
        <taxon>Sar</taxon>
        <taxon>Stramenopiles</taxon>
        <taxon>Ochrophyta</taxon>
        <taxon>Bolidophyceae</taxon>
        <taxon>Parmales</taxon>
        <taxon>Triparmaceae</taxon>
        <taxon>Tetraparma</taxon>
    </lineage>
</organism>
<evidence type="ECO:0000256" key="7">
    <source>
        <dbReference type="ARBA" id="ARBA00047481"/>
    </source>
</evidence>
<sequence>MELKGLFSAYRGCLPSQVFVGVGSDEAIDMLFRIFCAPGRDNVVTTPPTYGMYKVCAAVNDVEIKAVPLSPSFDLRIPEMLAAADANTKMIFVCSPGNPTAKSVPLEDVIELATSGFQGLVVVDEA</sequence>
<feature type="domain" description="Aminotransferase class I/classII large" evidence="8">
    <location>
        <begin position="16"/>
        <end position="126"/>
    </location>
</feature>
<dbReference type="PANTHER" id="PTHR42885:SF2">
    <property type="entry name" value="HISTIDINOL-PHOSPHATE AMINOTRANSFERASE"/>
    <property type="match status" value="1"/>
</dbReference>
<feature type="non-terminal residue" evidence="9">
    <location>
        <position position="126"/>
    </location>
</feature>
<dbReference type="Pfam" id="PF00155">
    <property type="entry name" value="Aminotran_1_2"/>
    <property type="match status" value="1"/>
</dbReference>
<dbReference type="CDD" id="cd00609">
    <property type="entry name" value="AAT_like"/>
    <property type="match status" value="1"/>
</dbReference>
<protein>
    <recommendedName>
        <fullName evidence="3">histidinol-phosphate transaminase</fullName>
        <ecNumber evidence="3">2.6.1.9</ecNumber>
    </recommendedName>
</protein>
<dbReference type="EMBL" id="BRYB01005888">
    <property type="protein sequence ID" value="GMI30217.1"/>
    <property type="molecule type" value="Genomic_DNA"/>
</dbReference>
<name>A0ABQ6MPA1_9STRA</name>
<reference evidence="9 10" key="1">
    <citation type="journal article" date="2023" name="Commun. Biol.">
        <title>Genome analysis of Parmales, the sister group of diatoms, reveals the evolutionary specialization of diatoms from phago-mixotrophs to photoautotrophs.</title>
        <authorList>
            <person name="Ban H."/>
            <person name="Sato S."/>
            <person name="Yoshikawa S."/>
            <person name="Yamada K."/>
            <person name="Nakamura Y."/>
            <person name="Ichinomiya M."/>
            <person name="Sato N."/>
            <person name="Blanc-Mathieu R."/>
            <person name="Endo H."/>
            <person name="Kuwata A."/>
            <person name="Ogata H."/>
        </authorList>
    </citation>
    <scope>NUCLEOTIDE SEQUENCE [LARGE SCALE GENOMIC DNA]</scope>
</reference>
<dbReference type="EC" id="2.6.1.9" evidence="3"/>
<keyword evidence="10" id="KW-1185">Reference proteome</keyword>
<comment type="pathway">
    <text evidence="2">Amino-acid biosynthesis; L-histidine biosynthesis; L-histidine from 5-phospho-alpha-D-ribose 1-diphosphate: step 7/9.</text>
</comment>
<dbReference type="InterPro" id="IPR015421">
    <property type="entry name" value="PyrdxlP-dep_Trfase_major"/>
</dbReference>
<evidence type="ECO:0000259" key="8">
    <source>
        <dbReference type="Pfam" id="PF00155"/>
    </source>
</evidence>
<evidence type="ECO:0000256" key="4">
    <source>
        <dbReference type="ARBA" id="ARBA00022576"/>
    </source>
</evidence>
<evidence type="ECO:0000313" key="9">
    <source>
        <dbReference type="EMBL" id="GMI30217.1"/>
    </source>
</evidence>
<evidence type="ECO:0000256" key="6">
    <source>
        <dbReference type="ARBA" id="ARBA00022898"/>
    </source>
</evidence>
<evidence type="ECO:0000256" key="1">
    <source>
        <dbReference type="ARBA" id="ARBA00001933"/>
    </source>
</evidence>
<dbReference type="Gene3D" id="3.40.640.10">
    <property type="entry name" value="Type I PLP-dependent aspartate aminotransferase-like (Major domain)"/>
    <property type="match status" value="1"/>
</dbReference>
<evidence type="ECO:0000313" key="10">
    <source>
        <dbReference type="Proteomes" id="UP001165060"/>
    </source>
</evidence>
<evidence type="ECO:0000256" key="5">
    <source>
        <dbReference type="ARBA" id="ARBA00022679"/>
    </source>
</evidence>